<reference evidence="1" key="1">
    <citation type="submission" date="2014-07" db="EMBL/GenBank/DDBJ databases">
        <authorList>
            <person name="Zhang J.E."/>
            <person name="Yang H."/>
            <person name="Guo J."/>
            <person name="Deng Z."/>
            <person name="Luo H."/>
            <person name="Luo M."/>
            <person name="Zhao B."/>
        </authorList>
    </citation>
    <scope>NUCLEOTIDE SEQUENCE</scope>
    <source>
        <strain evidence="1">AM4</strain>
    </source>
</reference>
<gene>
    <name evidence="1" type="ORF">AAM4_0388</name>
</gene>
<dbReference type="AlphaFoldDB" id="A0A1L7RMI0"/>
<evidence type="ECO:0000313" key="1">
    <source>
        <dbReference type="EMBL" id="CED90283.1"/>
    </source>
</evidence>
<organism evidence="1">
    <name type="scientific">Actinomyces succiniciruminis</name>
    <dbReference type="NCBI Taxonomy" id="1522002"/>
    <lineage>
        <taxon>Bacteria</taxon>
        <taxon>Bacillati</taxon>
        <taxon>Actinomycetota</taxon>
        <taxon>Actinomycetes</taxon>
        <taxon>Actinomycetales</taxon>
        <taxon>Actinomycetaceae</taxon>
        <taxon>Actinomyces</taxon>
    </lineage>
</organism>
<proteinExistence type="predicted"/>
<accession>A0A1L7RMI0</accession>
<sequence>MRVIVRIERDLADPIEVIEELPAEAIDESSGSEVVAAIRREAARAERLLSWATSRARSRINAATDREA</sequence>
<protein>
    <submittedName>
        <fullName evidence="1">Uncharacterized protein</fullName>
    </submittedName>
</protein>
<dbReference type="EMBL" id="LK995470">
    <property type="protein sequence ID" value="CED90283.1"/>
    <property type="molecule type" value="Genomic_DNA"/>
</dbReference>
<dbReference type="RefSeq" id="WP_210578611.1">
    <property type="nucleotide sequence ID" value="NZ_LK995470.1"/>
</dbReference>
<name>A0A1L7RMI0_9ACTO</name>